<evidence type="ECO:0000313" key="3">
    <source>
        <dbReference type="EMBL" id="EZH71877.1"/>
    </source>
</evidence>
<dbReference type="Pfam" id="PF00583">
    <property type="entry name" value="Acetyltransf_1"/>
    <property type="match status" value="1"/>
</dbReference>
<evidence type="ECO:0000256" key="1">
    <source>
        <dbReference type="SAM" id="Phobius"/>
    </source>
</evidence>
<dbReference type="Gene3D" id="3.40.630.30">
    <property type="match status" value="1"/>
</dbReference>
<name>A0A023BPA0_9FLAO</name>
<dbReference type="CDD" id="cd04301">
    <property type="entry name" value="NAT_SF"/>
    <property type="match status" value="1"/>
</dbReference>
<dbReference type="InterPro" id="IPR000182">
    <property type="entry name" value="GNAT_dom"/>
</dbReference>
<evidence type="ECO:0000259" key="2">
    <source>
        <dbReference type="PROSITE" id="PS51186"/>
    </source>
</evidence>
<dbReference type="PROSITE" id="PS51186">
    <property type="entry name" value="GNAT"/>
    <property type="match status" value="1"/>
</dbReference>
<feature type="transmembrane region" description="Helical" evidence="1">
    <location>
        <begin position="48"/>
        <end position="66"/>
    </location>
</feature>
<organism evidence="3 4">
    <name type="scientific">Aquimarina atlantica</name>
    <dbReference type="NCBI Taxonomy" id="1317122"/>
    <lineage>
        <taxon>Bacteria</taxon>
        <taxon>Pseudomonadati</taxon>
        <taxon>Bacteroidota</taxon>
        <taxon>Flavobacteriia</taxon>
        <taxon>Flavobacteriales</taxon>
        <taxon>Flavobacteriaceae</taxon>
        <taxon>Aquimarina</taxon>
    </lineage>
</organism>
<gene>
    <name evidence="3" type="ORF">ATO12_05735</name>
</gene>
<protein>
    <recommendedName>
        <fullName evidence="2">N-acetyltransferase domain-containing protein</fullName>
    </recommendedName>
</protein>
<dbReference type="InterPro" id="IPR016181">
    <property type="entry name" value="Acyl_CoA_acyltransferase"/>
</dbReference>
<dbReference type="AlphaFoldDB" id="A0A023BPA0"/>
<keyword evidence="4" id="KW-1185">Reference proteome</keyword>
<dbReference type="STRING" id="1317122.ATO12_05735"/>
<keyword evidence="1" id="KW-0812">Transmembrane</keyword>
<dbReference type="OrthoDB" id="9792929at2"/>
<dbReference type="GO" id="GO:0016747">
    <property type="term" value="F:acyltransferase activity, transferring groups other than amino-acyl groups"/>
    <property type="evidence" value="ECO:0007669"/>
    <property type="project" value="InterPro"/>
</dbReference>
<dbReference type="Proteomes" id="UP000023541">
    <property type="component" value="Unassembled WGS sequence"/>
</dbReference>
<keyword evidence="1" id="KW-0472">Membrane</keyword>
<dbReference type="RefSeq" id="WP_034246642.1">
    <property type="nucleotide sequence ID" value="NZ_AQRA01000011.1"/>
</dbReference>
<proteinExistence type="predicted"/>
<feature type="domain" description="N-acetyltransferase" evidence="2">
    <location>
        <begin position="5"/>
        <end position="146"/>
    </location>
</feature>
<comment type="caution">
    <text evidence="3">The sequence shown here is derived from an EMBL/GenBank/DDBJ whole genome shotgun (WGS) entry which is preliminary data.</text>
</comment>
<dbReference type="SUPFAM" id="SSF55729">
    <property type="entry name" value="Acyl-CoA N-acyltransferases (Nat)"/>
    <property type="match status" value="1"/>
</dbReference>
<dbReference type="eggNOG" id="COG0454">
    <property type="taxonomic scope" value="Bacteria"/>
</dbReference>
<reference evidence="3 4" key="1">
    <citation type="submission" date="2014-04" db="EMBL/GenBank/DDBJ databases">
        <title>Aquimarina sp. 22II-S11-z7 Genome Sequencing.</title>
        <authorList>
            <person name="Lai Q."/>
        </authorList>
    </citation>
    <scope>NUCLEOTIDE SEQUENCE [LARGE SCALE GENOMIC DNA]</scope>
    <source>
        <strain evidence="3 4">22II-S11-z7</strain>
    </source>
</reference>
<dbReference type="EMBL" id="AQRA01000011">
    <property type="protein sequence ID" value="EZH71877.1"/>
    <property type="molecule type" value="Genomic_DNA"/>
</dbReference>
<keyword evidence="1" id="KW-1133">Transmembrane helix</keyword>
<evidence type="ECO:0000313" key="4">
    <source>
        <dbReference type="Proteomes" id="UP000023541"/>
    </source>
</evidence>
<sequence>MPEEIKIRELQKSDAFSIAELSVQLGYQIDESLITKQITSINSNKDHFAFVAVLNTIVIGYIHGFLSIRLTSSPFLEIGGLIVSKKYRRNRIASTLVRHLENHVNDCKTIRVRCNVKRKSAHKFYLNQNFIEKKEQKIFERTQDMP</sequence>
<accession>A0A023BPA0</accession>